<dbReference type="InterPro" id="IPR056195">
    <property type="entry name" value="HTH_70"/>
</dbReference>
<reference evidence="6" key="3">
    <citation type="submission" date="2015-04" db="UniProtKB">
        <authorList>
            <consortium name="EnsemblPlants"/>
        </authorList>
    </citation>
    <scope>IDENTIFICATION</scope>
</reference>
<keyword evidence="3" id="KW-0804">Transcription</keyword>
<dbReference type="STRING" id="77586.A0A0D9WQ41"/>
<protein>
    <recommendedName>
        <fullName evidence="5">HTH myb-type domain-containing protein</fullName>
    </recommendedName>
</protein>
<dbReference type="EnsemblPlants" id="LPERR06G12030.1">
    <property type="protein sequence ID" value="LPERR06G12030.1"/>
    <property type="gene ID" value="LPERR06G12030"/>
</dbReference>
<evidence type="ECO:0000259" key="5">
    <source>
        <dbReference type="PROSITE" id="PS51294"/>
    </source>
</evidence>
<dbReference type="NCBIfam" id="TIGR01557">
    <property type="entry name" value="myb_SHAQKYF"/>
    <property type="match status" value="1"/>
</dbReference>
<dbReference type="InterPro" id="IPR006447">
    <property type="entry name" value="Myb_dom_plants"/>
</dbReference>
<dbReference type="PANTHER" id="PTHR44042">
    <property type="entry name" value="DUPLICATED HOMEODOMAIN-LIKE SUPERFAMILY PROTEIN-RELATED"/>
    <property type="match status" value="1"/>
</dbReference>
<dbReference type="Gene3D" id="1.10.10.60">
    <property type="entry name" value="Homeodomain-like"/>
    <property type="match status" value="1"/>
</dbReference>
<dbReference type="Pfam" id="PF23671">
    <property type="entry name" value="HTH_70"/>
    <property type="match status" value="1"/>
</dbReference>
<dbReference type="Gramene" id="LPERR06G12030.1">
    <property type="protein sequence ID" value="LPERR06G12030.1"/>
    <property type="gene ID" value="LPERR06G12030"/>
</dbReference>
<dbReference type="InterPro" id="IPR017930">
    <property type="entry name" value="Myb_dom"/>
</dbReference>
<dbReference type="Proteomes" id="UP000032180">
    <property type="component" value="Chromosome 6"/>
</dbReference>
<name>A0A0D9WQ41_9ORYZ</name>
<organism evidence="6 7">
    <name type="scientific">Leersia perrieri</name>
    <dbReference type="NCBI Taxonomy" id="77586"/>
    <lineage>
        <taxon>Eukaryota</taxon>
        <taxon>Viridiplantae</taxon>
        <taxon>Streptophyta</taxon>
        <taxon>Embryophyta</taxon>
        <taxon>Tracheophyta</taxon>
        <taxon>Spermatophyta</taxon>
        <taxon>Magnoliopsida</taxon>
        <taxon>Liliopsida</taxon>
        <taxon>Poales</taxon>
        <taxon>Poaceae</taxon>
        <taxon>BOP clade</taxon>
        <taxon>Oryzoideae</taxon>
        <taxon>Oryzeae</taxon>
        <taxon>Oryzinae</taxon>
        <taxon>Leersia</taxon>
    </lineage>
</organism>
<dbReference type="InterPro" id="IPR009057">
    <property type="entry name" value="Homeodomain-like_sf"/>
</dbReference>
<keyword evidence="1" id="KW-0805">Transcription regulation</keyword>
<dbReference type="PANTHER" id="PTHR44042:SF11">
    <property type="entry name" value="OS06G0173800 PROTEIN"/>
    <property type="match status" value="1"/>
</dbReference>
<evidence type="ECO:0000313" key="6">
    <source>
        <dbReference type="EnsemblPlants" id="LPERR06G12030.1"/>
    </source>
</evidence>
<evidence type="ECO:0000256" key="2">
    <source>
        <dbReference type="ARBA" id="ARBA00023125"/>
    </source>
</evidence>
<accession>A0A0D9WQ41</accession>
<sequence>MDPMFCGMEWTDVEKEEARSIITKLSNDFDVVGTGNGNRDTRHDRIVSELAAWFPWMTRKQVIDLYIDIVADMSQQALVQPQDAGSTVHPTFEPIKDNFSMLPGEYASMNNFDFGMNKNNYYDGSGMVFGDAPIAEMVEQAPPTPVVNSGNEVNWGSGHQHAEPKGGKSRFWTIDEHRMFLWGLQHYRRGDWKNISRFFVPSKTAVQVSSHAQKFFRRLERADVKQRYSINDVGLNDAENPLDNNYSGWQAHAFAGGNVSVTAGRAAPPENTSSIPGMNNDVSHYGLLDPLDNNYGSWQALGFTGSHLNHVGGYGAGGHNIASLATSSAAAMKNVAQLWAPLLYKPLKKQQQQEQFTQMQVPLPQQEWNHQQMMGAAATPLMEGEAWWNAAPMEGGAMWNDQQMMGAAAVPMEEAFDNFAPFGGAANNFASASGSGSYQHERGTSNDFAAEPWMMNKNMF</sequence>
<dbReference type="AlphaFoldDB" id="A0A0D9WQ41"/>
<dbReference type="CDD" id="cd00167">
    <property type="entry name" value="SANT"/>
    <property type="match status" value="1"/>
</dbReference>
<reference evidence="7" key="2">
    <citation type="submission" date="2013-12" db="EMBL/GenBank/DDBJ databases">
        <authorList>
            <person name="Yu Y."/>
            <person name="Lee S."/>
            <person name="de Baynast K."/>
            <person name="Wissotski M."/>
            <person name="Liu L."/>
            <person name="Talag J."/>
            <person name="Goicoechea J."/>
            <person name="Angelova A."/>
            <person name="Jetty R."/>
            <person name="Kudrna D."/>
            <person name="Golser W."/>
            <person name="Rivera L."/>
            <person name="Zhang J."/>
            <person name="Wing R."/>
        </authorList>
    </citation>
    <scope>NUCLEOTIDE SEQUENCE</scope>
</reference>
<keyword evidence="4" id="KW-0539">Nucleus</keyword>
<dbReference type="PROSITE" id="PS51294">
    <property type="entry name" value="HTH_MYB"/>
    <property type="match status" value="1"/>
</dbReference>
<keyword evidence="2" id="KW-0238">DNA-binding</keyword>
<keyword evidence="7" id="KW-1185">Reference proteome</keyword>
<dbReference type="GO" id="GO:0003677">
    <property type="term" value="F:DNA binding"/>
    <property type="evidence" value="ECO:0007669"/>
    <property type="project" value="UniProtKB-KW"/>
</dbReference>
<dbReference type="SMART" id="SM00717">
    <property type="entry name" value="SANT"/>
    <property type="match status" value="1"/>
</dbReference>
<evidence type="ECO:0000256" key="1">
    <source>
        <dbReference type="ARBA" id="ARBA00023015"/>
    </source>
</evidence>
<evidence type="ECO:0000256" key="3">
    <source>
        <dbReference type="ARBA" id="ARBA00023163"/>
    </source>
</evidence>
<dbReference type="SUPFAM" id="SSF46689">
    <property type="entry name" value="Homeodomain-like"/>
    <property type="match status" value="1"/>
</dbReference>
<reference evidence="6 7" key="1">
    <citation type="submission" date="2012-08" db="EMBL/GenBank/DDBJ databases">
        <title>Oryza genome evolution.</title>
        <authorList>
            <person name="Wing R.A."/>
        </authorList>
    </citation>
    <scope>NUCLEOTIDE SEQUENCE</scope>
</reference>
<evidence type="ECO:0000256" key="4">
    <source>
        <dbReference type="ARBA" id="ARBA00023242"/>
    </source>
</evidence>
<feature type="domain" description="HTH myb-type" evidence="5">
    <location>
        <begin position="168"/>
        <end position="220"/>
    </location>
</feature>
<dbReference type="HOGENOM" id="CLU_049252_1_0_1"/>
<proteinExistence type="predicted"/>
<dbReference type="eggNOG" id="KOG0724">
    <property type="taxonomic scope" value="Eukaryota"/>
</dbReference>
<evidence type="ECO:0000313" key="7">
    <source>
        <dbReference type="Proteomes" id="UP000032180"/>
    </source>
</evidence>
<dbReference type="InterPro" id="IPR001005">
    <property type="entry name" value="SANT/Myb"/>
</dbReference>